<reference evidence="1" key="1">
    <citation type="submission" date="2021-02" db="EMBL/GenBank/DDBJ databases">
        <authorList>
            <person name="Nowell W R."/>
        </authorList>
    </citation>
    <scope>NUCLEOTIDE SEQUENCE</scope>
</reference>
<dbReference type="EMBL" id="CAJOBJ010093551">
    <property type="protein sequence ID" value="CAF4553893.1"/>
    <property type="molecule type" value="Genomic_DNA"/>
</dbReference>
<dbReference type="GO" id="GO:0020037">
    <property type="term" value="F:heme binding"/>
    <property type="evidence" value="ECO:0007669"/>
    <property type="project" value="InterPro"/>
</dbReference>
<dbReference type="InterPro" id="IPR036396">
    <property type="entry name" value="Cyt_P450_sf"/>
</dbReference>
<dbReference type="Proteomes" id="UP000681967">
    <property type="component" value="Unassembled WGS sequence"/>
</dbReference>
<name>A0A8S2YFB5_9BILA</name>
<evidence type="ECO:0000313" key="2">
    <source>
        <dbReference type="EMBL" id="CAF5170387.1"/>
    </source>
</evidence>
<accession>A0A8S2YFB5</accession>
<protein>
    <recommendedName>
        <fullName evidence="4">Cytochrome P450</fullName>
    </recommendedName>
</protein>
<evidence type="ECO:0000313" key="3">
    <source>
        <dbReference type="Proteomes" id="UP000681720"/>
    </source>
</evidence>
<sequence length="55" mass="6391">MQFALAEIKFAVIRLLQNYTILPSELANSELELVEMVTIAPKQVMVRLEKRTDRE</sequence>
<dbReference type="Proteomes" id="UP000681720">
    <property type="component" value="Unassembled WGS sequence"/>
</dbReference>
<feature type="non-terminal residue" evidence="1">
    <location>
        <position position="55"/>
    </location>
</feature>
<dbReference type="GO" id="GO:0005506">
    <property type="term" value="F:iron ion binding"/>
    <property type="evidence" value="ECO:0007669"/>
    <property type="project" value="InterPro"/>
</dbReference>
<evidence type="ECO:0008006" key="4">
    <source>
        <dbReference type="Google" id="ProtNLM"/>
    </source>
</evidence>
<dbReference type="EMBL" id="CAJOBH010280125">
    <property type="protein sequence ID" value="CAF5170387.1"/>
    <property type="molecule type" value="Genomic_DNA"/>
</dbReference>
<dbReference type="GO" id="GO:0004497">
    <property type="term" value="F:monooxygenase activity"/>
    <property type="evidence" value="ECO:0007669"/>
    <property type="project" value="InterPro"/>
</dbReference>
<evidence type="ECO:0000313" key="1">
    <source>
        <dbReference type="EMBL" id="CAF4553893.1"/>
    </source>
</evidence>
<dbReference type="GO" id="GO:0016705">
    <property type="term" value="F:oxidoreductase activity, acting on paired donors, with incorporation or reduction of molecular oxygen"/>
    <property type="evidence" value="ECO:0007669"/>
    <property type="project" value="InterPro"/>
</dbReference>
<comment type="caution">
    <text evidence="1">The sequence shown here is derived from an EMBL/GenBank/DDBJ whole genome shotgun (WGS) entry which is preliminary data.</text>
</comment>
<dbReference type="AlphaFoldDB" id="A0A8S2YFB5"/>
<proteinExistence type="predicted"/>
<organism evidence="1 3">
    <name type="scientific">Rotaria magnacalcarata</name>
    <dbReference type="NCBI Taxonomy" id="392030"/>
    <lineage>
        <taxon>Eukaryota</taxon>
        <taxon>Metazoa</taxon>
        <taxon>Spiralia</taxon>
        <taxon>Gnathifera</taxon>
        <taxon>Rotifera</taxon>
        <taxon>Eurotatoria</taxon>
        <taxon>Bdelloidea</taxon>
        <taxon>Philodinida</taxon>
        <taxon>Philodinidae</taxon>
        <taxon>Rotaria</taxon>
    </lineage>
</organism>
<gene>
    <name evidence="2" type="ORF">BYL167_LOCUS77131</name>
    <name evidence="1" type="ORF">GIL414_LOCUS36956</name>
</gene>
<dbReference type="SUPFAM" id="SSF48264">
    <property type="entry name" value="Cytochrome P450"/>
    <property type="match status" value="1"/>
</dbReference>
<dbReference type="Gene3D" id="1.10.630.10">
    <property type="entry name" value="Cytochrome P450"/>
    <property type="match status" value="1"/>
</dbReference>